<dbReference type="InterPro" id="IPR011722">
    <property type="entry name" value="Hemimethylated_DNA-bd_dom"/>
</dbReference>
<dbReference type="Gene3D" id="2.30.30.390">
    <property type="entry name" value="Hemimethylated DNA-binding domain"/>
    <property type="match status" value="1"/>
</dbReference>
<dbReference type="AlphaFoldDB" id="A0A8J2WFN7"/>
<evidence type="ECO:0000259" key="1">
    <source>
        <dbReference type="SMART" id="SM00992"/>
    </source>
</evidence>
<dbReference type="OrthoDB" id="28868at2759"/>
<dbReference type="PANTHER" id="PTHR31350">
    <property type="entry name" value="SI:DKEY-261L7.2"/>
    <property type="match status" value="1"/>
</dbReference>
<dbReference type="InterPro" id="IPR036623">
    <property type="entry name" value="Hemimethylated_DNA-bd_sf"/>
</dbReference>
<dbReference type="InterPro" id="IPR032698">
    <property type="entry name" value="SirB1_N"/>
</dbReference>
<reference evidence="2" key="1">
    <citation type="submission" date="2021-11" db="EMBL/GenBank/DDBJ databases">
        <authorList>
            <person name="Schell T."/>
        </authorList>
    </citation>
    <scope>NUCLEOTIDE SEQUENCE</scope>
    <source>
        <strain evidence="2">M5</strain>
    </source>
</reference>
<accession>A0A8J2WFN7</accession>
<dbReference type="SUPFAM" id="SSF141255">
    <property type="entry name" value="YccV-like"/>
    <property type="match status" value="1"/>
</dbReference>
<keyword evidence="3" id="KW-1185">Reference proteome</keyword>
<dbReference type="Pfam" id="PF13369">
    <property type="entry name" value="Transglut_core2"/>
    <property type="match status" value="1"/>
</dbReference>
<evidence type="ECO:0000313" key="2">
    <source>
        <dbReference type="EMBL" id="CAH0099816.1"/>
    </source>
</evidence>
<dbReference type="Proteomes" id="UP000789390">
    <property type="component" value="Unassembled WGS sequence"/>
</dbReference>
<dbReference type="PANTHER" id="PTHR31350:SF21">
    <property type="entry name" value="F-BOX ONLY PROTEIN 21"/>
    <property type="match status" value="1"/>
</dbReference>
<dbReference type="Pfam" id="PF08755">
    <property type="entry name" value="YccV-like"/>
    <property type="match status" value="1"/>
</dbReference>
<dbReference type="GO" id="GO:0003677">
    <property type="term" value="F:DNA binding"/>
    <property type="evidence" value="ECO:0007669"/>
    <property type="project" value="InterPro"/>
</dbReference>
<name>A0A8J2WFN7_9CRUS</name>
<dbReference type="SMART" id="SM00992">
    <property type="entry name" value="YccV-like"/>
    <property type="match status" value="1"/>
</dbReference>
<organism evidence="2 3">
    <name type="scientific">Daphnia galeata</name>
    <dbReference type="NCBI Taxonomy" id="27404"/>
    <lineage>
        <taxon>Eukaryota</taxon>
        <taxon>Metazoa</taxon>
        <taxon>Ecdysozoa</taxon>
        <taxon>Arthropoda</taxon>
        <taxon>Crustacea</taxon>
        <taxon>Branchiopoda</taxon>
        <taxon>Diplostraca</taxon>
        <taxon>Cladocera</taxon>
        <taxon>Anomopoda</taxon>
        <taxon>Daphniidae</taxon>
        <taxon>Daphnia</taxon>
    </lineage>
</organism>
<protein>
    <recommendedName>
        <fullName evidence="1">Hemimethylated DNA-binding domain-containing protein</fullName>
    </recommendedName>
</protein>
<gene>
    <name evidence="2" type="ORF">DGAL_LOCUS1974</name>
</gene>
<feature type="domain" description="Hemimethylated DNA-binding" evidence="1">
    <location>
        <begin position="440"/>
        <end position="550"/>
    </location>
</feature>
<proteinExistence type="predicted"/>
<dbReference type="EMBL" id="CAKKLH010000024">
    <property type="protein sequence ID" value="CAH0099816.1"/>
    <property type="molecule type" value="Genomic_DNA"/>
</dbReference>
<evidence type="ECO:0000313" key="3">
    <source>
        <dbReference type="Proteomes" id="UP000789390"/>
    </source>
</evidence>
<sequence length="568" mass="66577">MMISCHRLYKIIRESNELWRLKFLKRWQNFSLEKEEIDCMVWYEWTSVRLKVSIVVKKTVETLSAIYHPDGKVPMSILDKLIEKMEGKEHPILMFVEDELRDLIFHQEKNEALTLSYYASGLLDNLKRCRQFKNWQEFRTQPPSHKSLLKGAVLISLWFQNCFLEDKDDLIHFISLSEIEYSLESIAQKVKQIFLKTKNTTFTTKEFIDPIKNGRKLLDIINIVLFDEMSFHVTLVEYHDENLLSIDKVLKTREGCPTILCIIYYEIARMMGIKCHPVYFGDKLLLRWQEYSEDDNSDSFFYIDVCDRGSLKHSVFYPAIIQNKPAAAVDIFQQMMHEFNQSVNEIIRTEDDPVDVFILKSCQSNSVRLACAITPLQIPCINEYAELCLNNGMYLDDAIQLLQSVGRRDDDSLIVRCKNELTKQQEEIDAAKIPYRRLPSIKYAVGLVMNYKYEDLEDDGVNRVMRSSICVITSWYDKFKESKEWTTGEGVYNLDQPFYHILLDEDDPASFNTRSLCEETLELHPTGVAIKHDELGNHFERFDGRKYVPNAEKRVHYPEDEAVDISII</sequence>
<comment type="caution">
    <text evidence="2">The sequence shown here is derived from an EMBL/GenBank/DDBJ whole genome shotgun (WGS) entry which is preliminary data.</text>
</comment>